<comment type="similarity">
    <text evidence="1">Belongs to the RAPGEF2 family.</text>
</comment>
<dbReference type="SMART" id="SM00147">
    <property type="entry name" value="RasGEF"/>
    <property type="match status" value="1"/>
</dbReference>
<dbReference type="CDD" id="cd00038">
    <property type="entry name" value="CAP_ED"/>
    <property type="match status" value="2"/>
</dbReference>
<evidence type="ECO:0000256" key="2">
    <source>
        <dbReference type="ARBA" id="ARBA00022658"/>
    </source>
</evidence>
<evidence type="ECO:0000313" key="12">
    <source>
        <dbReference type="WBParaSite" id="ALUE_0000556201-mRNA-1"/>
    </source>
</evidence>
<dbReference type="CDD" id="cd06755">
    <property type="entry name" value="PDZ_RapGEF2_RapGEF6-like"/>
    <property type="match status" value="1"/>
</dbReference>
<dbReference type="CDD" id="cd06224">
    <property type="entry name" value="REM"/>
    <property type="match status" value="1"/>
</dbReference>
<dbReference type="PROSITE" id="PS50106">
    <property type="entry name" value="PDZ"/>
    <property type="match status" value="1"/>
</dbReference>
<dbReference type="InterPro" id="IPR023578">
    <property type="entry name" value="Ras_GEF_dom_sf"/>
</dbReference>
<feature type="signal peptide" evidence="5">
    <location>
        <begin position="1"/>
        <end position="18"/>
    </location>
</feature>
<feature type="compositionally biased region" description="Low complexity" evidence="4">
    <location>
        <begin position="431"/>
        <end position="441"/>
    </location>
</feature>
<dbReference type="InterPro" id="IPR000651">
    <property type="entry name" value="Ras-like_Gua-exchang_fac_N"/>
</dbReference>
<feature type="compositionally biased region" description="Polar residues" evidence="4">
    <location>
        <begin position="1474"/>
        <end position="1492"/>
    </location>
</feature>
<sequence>MRDSVKMLCAEFISMCLSLVIINDGSGSCTRHPTAACSAFAIVIFMDHCSRNFFIALSKSPALRTDEDLRNIYVNVRRLGIFENLNDAPLRAICRTARYEHHPANFLLFRQGQVATCWYILLSGSVLIERQMYLPYSWSWVSSICTVIIDGSDVKMRSRIQERARMWRVADVTCGHANASTGCGNVRLPVAPLRCFDRPSSYDWPPAAAHYFVFSDKCILVDMFSIVFELFLPKRIEQSFGKRSGLNYRRSNDCIVLQHSEMIVIDYPDVKHIPVNQTNSSHRTSDLSQVRKSVHSMTLDPVPISTSSSFPAPNSYDGACAASASPPPLPPQRVRRVHPPRVATTNANVAMCSVFPSCAHVEPAPSSSSNLFVDGTSCLCTLDPESTLTHKSQVYLNGLHSNEDTMLRVKHRTRSHKSNSISGSSPAQRRATLSSTASSSTNEDDLHGAHLCLPETVVDSEEEDDESCPSHDSFHELKDSVRECLEKEPSERNADDLGVLLDFMQHMSALASLPLSIKRELCMKMVFAVVPEAGTVVMQHNEKLDAWSVIVNGQVQVVRPDGQRFEYKLGDSFGAQPTPTPQYHIGEMRTLVDDCEFVLVEHHDYCSIMSKVAEHIHKHSDGLTGEIVSETETRTVGNQIGQVLIKANKEKLIEHLIDERDTAVDAHYADDFLLMYRVFITDPTMIFEKLVHWFAEATLRDRVARIVLLWANNHFNDFECNTEMMNLLDRFEHALERDQMHSQQSLLNIACSVKSRPRTITYTRSSRDQPLSLSILGSMDGASAGIFISDVQRGSQADKLGLKRGDQIIEVNGQSFKSVSMAHALDILRSSTHLCITVKSNLLGFKEMIAQPDRAVDVDPISATPLTSPPSRFAKHKLSAQSNGGGRPMLNSAMQISTSSVQPANVRSRSAIGGAVSSKNSVMDKILNMLKGSPCDNIIDDAMDGQRSNTLRASRSNPDIAGHSVAAVQNNIAHYYEPVRSVSPEHVLKVYRADQSFKYLTVYKETTAQNVVQLALQEFGMISDGGSLEWALCETSVTPEGVIKQKRLPDQMCNLAERIQLNSRYYLKNNARSDPLVPDDLAPEILREAETQLLQLNAQIVAAQLTLQDFAVFSSIEPTEYVDNLFNLESRYGWPKLSEFEALFNKEMWWVPSEVCRERSIQKRAKLVKKFIKVARHCRDFHNFNSMFAIMSGLDKPAVRRLHHTWERVPNKYVKMFEDLQQLVDPSRNMSKYRQHLSEVSNEPPVVPMYPVLKKDLTFSHEGNPTYCGKLVNFEKLRMIARAIRSVTKLCSVPYEISVMAQQSGASGLNDALLHMNSFDGAMGAVATMRKIGSSAAMTRIAVKSTGQPRKKIYEQALMVRKVKSYLAVLSVIDSEHELDRLSLECEPAQAATAPTRRRVPSPSPSSLSSQSNHSDHRKFPTPKFGVESPQAVQKMLSLAQNSRVKYQAGGVVTTGSSTPAQSPLISSKGVRLRNSTASTTLQRTPSLSHSRQPPPSELQPVDLNAESSSVTNLYSSMLRSAGTLFRYTLTKRLNAFPNFVPWDAAWRINAIIRFDIDVFYWEPVKKASFTDKLFLALSLRQLTPPPSGNLEQKGMGGRENVVGRRFEN</sequence>
<protein>
    <submittedName>
        <fullName evidence="12">Uncharacterized protein</fullName>
    </submittedName>
</protein>
<dbReference type="Pfam" id="PF00595">
    <property type="entry name" value="PDZ"/>
    <property type="match status" value="1"/>
</dbReference>
<dbReference type="InterPro" id="IPR001478">
    <property type="entry name" value="PDZ"/>
</dbReference>
<feature type="domain" description="PDZ" evidence="8">
    <location>
        <begin position="759"/>
        <end position="831"/>
    </location>
</feature>
<accession>A0A9J2P6V9</accession>
<dbReference type="GO" id="GO:0005085">
    <property type="term" value="F:guanyl-nucleotide exchange factor activity"/>
    <property type="evidence" value="ECO:0007669"/>
    <property type="project" value="UniProtKB-KW"/>
</dbReference>
<dbReference type="InterPro" id="IPR000595">
    <property type="entry name" value="cNMP-bd_dom"/>
</dbReference>
<evidence type="ECO:0000259" key="9">
    <source>
        <dbReference type="PROSITE" id="PS50200"/>
    </source>
</evidence>
<evidence type="ECO:0000256" key="3">
    <source>
        <dbReference type="PROSITE-ProRule" id="PRU00168"/>
    </source>
</evidence>
<dbReference type="SMART" id="SM00314">
    <property type="entry name" value="RA"/>
    <property type="match status" value="1"/>
</dbReference>
<evidence type="ECO:0000259" key="8">
    <source>
        <dbReference type="PROSITE" id="PS50106"/>
    </source>
</evidence>
<keyword evidence="2 3" id="KW-0344">Guanine-nucleotide releasing factor</keyword>
<dbReference type="Pfam" id="PF00617">
    <property type="entry name" value="RasGEF"/>
    <property type="match status" value="1"/>
</dbReference>
<dbReference type="InterPro" id="IPR014710">
    <property type="entry name" value="RmlC-like_jellyroll"/>
</dbReference>
<dbReference type="SMART" id="SM00100">
    <property type="entry name" value="cNMP"/>
    <property type="match status" value="1"/>
</dbReference>
<feature type="domain" description="Ras-associating" evidence="9">
    <location>
        <begin position="984"/>
        <end position="1072"/>
    </location>
</feature>
<dbReference type="PROSITE" id="PS50042">
    <property type="entry name" value="CNMP_BINDING_3"/>
    <property type="match status" value="2"/>
</dbReference>
<dbReference type="SMART" id="SM00228">
    <property type="entry name" value="PDZ"/>
    <property type="match status" value="1"/>
</dbReference>
<feature type="domain" description="Cyclic nucleotide-binding" evidence="7">
    <location>
        <begin position="81"/>
        <end position="128"/>
    </location>
</feature>
<feature type="region of interest" description="Disordered" evidence="4">
    <location>
        <begin position="410"/>
        <end position="447"/>
    </location>
</feature>
<dbReference type="Gene3D" id="1.20.870.10">
    <property type="entry name" value="Son of sevenless (SoS) protein Chain: S domain 1"/>
    <property type="match status" value="1"/>
</dbReference>
<dbReference type="InterPro" id="IPR000159">
    <property type="entry name" value="RA_dom"/>
</dbReference>
<dbReference type="Pfam" id="PF00618">
    <property type="entry name" value="RasGEF_N"/>
    <property type="match status" value="1"/>
</dbReference>
<dbReference type="InterPro" id="IPR036964">
    <property type="entry name" value="RASGEF_cat_dom_sf"/>
</dbReference>
<dbReference type="CDD" id="cd01785">
    <property type="entry name" value="RA_PDZ-GEF1"/>
    <property type="match status" value="1"/>
</dbReference>
<dbReference type="Gene3D" id="1.10.840.10">
    <property type="entry name" value="Ras guanine-nucleotide exchange factors catalytic domain"/>
    <property type="match status" value="1"/>
</dbReference>
<dbReference type="InterPro" id="IPR008937">
    <property type="entry name" value="Ras-like_GEF"/>
</dbReference>
<dbReference type="InterPro" id="IPR029071">
    <property type="entry name" value="Ubiquitin-like_domsf"/>
</dbReference>
<dbReference type="Pfam" id="PF00788">
    <property type="entry name" value="RA"/>
    <property type="match status" value="1"/>
</dbReference>
<feature type="domain" description="Cyclic nucleotide-binding" evidence="7">
    <location>
        <begin position="509"/>
        <end position="574"/>
    </location>
</feature>
<name>A0A9J2P6V9_ASCLU</name>
<dbReference type="GO" id="GO:0007265">
    <property type="term" value="P:Ras protein signal transduction"/>
    <property type="evidence" value="ECO:0007669"/>
    <property type="project" value="TreeGrafter"/>
</dbReference>
<dbReference type="SUPFAM" id="SSF50156">
    <property type="entry name" value="PDZ domain-like"/>
    <property type="match status" value="1"/>
</dbReference>
<proteinExistence type="inferred from homology"/>
<feature type="compositionally biased region" description="Polar residues" evidence="4">
    <location>
        <begin position="418"/>
        <end position="427"/>
    </location>
</feature>
<dbReference type="InterPro" id="IPR036034">
    <property type="entry name" value="PDZ_sf"/>
</dbReference>
<feature type="chain" id="PRO_5039902068" evidence="5">
    <location>
        <begin position="19"/>
        <end position="1609"/>
    </location>
</feature>
<feature type="compositionally biased region" description="Polar residues" evidence="4">
    <location>
        <begin position="1454"/>
        <end position="1466"/>
    </location>
</feature>
<dbReference type="WBParaSite" id="ALUE_0000556201-mRNA-1">
    <property type="protein sequence ID" value="ALUE_0000556201-mRNA-1"/>
    <property type="gene ID" value="ALUE_0000556201"/>
</dbReference>
<feature type="region of interest" description="Disordered" evidence="4">
    <location>
        <begin position="867"/>
        <end position="886"/>
    </location>
</feature>
<keyword evidence="11" id="KW-1185">Reference proteome</keyword>
<evidence type="ECO:0000259" key="10">
    <source>
        <dbReference type="PROSITE" id="PS50212"/>
    </source>
</evidence>
<evidence type="ECO:0000256" key="4">
    <source>
        <dbReference type="SAM" id="MobiDB-lite"/>
    </source>
</evidence>
<dbReference type="PANTHER" id="PTHR23113">
    <property type="entry name" value="GUANINE NUCLEOTIDE EXCHANGE FACTOR"/>
    <property type="match status" value="1"/>
</dbReference>
<evidence type="ECO:0000256" key="1">
    <source>
        <dbReference type="ARBA" id="ARBA00010829"/>
    </source>
</evidence>
<dbReference type="PANTHER" id="PTHR23113:SF249">
    <property type="entry name" value="RAP GUANINE NUCLEOTIDE EXCHANGE FACTOR 6"/>
    <property type="match status" value="1"/>
</dbReference>
<dbReference type="InterPro" id="IPR018490">
    <property type="entry name" value="cNMP-bd_dom_sf"/>
</dbReference>
<dbReference type="Proteomes" id="UP000036681">
    <property type="component" value="Unplaced"/>
</dbReference>
<evidence type="ECO:0000259" key="6">
    <source>
        <dbReference type="PROSITE" id="PS50009"/>
    </source>
</evidence>
<reference evidence="12" key="1">
    <citation type="submission" date="2023-03" db="UniProtKB">
        <authorList>
            <consortium name="WormBaseParasite"/>
        </authorList>
    </citation>
    <scope>IDENTIFICATION</scope>
</reference>
<evidence type="ECO:0000256" key="5">
    <source>
        <dbReference type="SAM" id="SignalP"/>
    </source>
</evidence>
<dbReference type="PROSITE" id="PS50009">
    <property type="entry name" value="RASGEF_CAT"/>
    <property type="match status" value="1"/>
</dbReference>
<feature type="domain" description="Ras-GEF" evidence="6">
    <location>
        <begin position="1097"/>
        <end position="1324"/>
    </location>
</feature>
<feature type="domain" description="N-terminal Ras-GEF" evidence="10">
    <location>
        <begin position="640"/>
        <end position="758"/>
    </location>
</feature>
<dbReference type="InterPro" id="IPR001895">
    <property type="entry name" value="RASGEF_cat_dom"/>
</dbReference>
<dbReference type="Gene3D" id="2.60.120.10">
    <property type="entry name" value="Jelly Rolls"/>
    <property type="match status" value="2"/>
</dbReference>
<dbReference type="Gene3D" id="2.30.42.10">
    <property type="match status" value="1"/>
</dbReference>
<dbReference type="SUPFAM" id="SSF54236">
    <property type="entry name" value="Ubiquitin-like"/>
    <property type="match status" value="1"/>
</dbReference>
<dbReference type="SUPFAM" id="SSF48366">
    <property type="entry name" value="Ras GEF"/>
    <property type="match status" value="1"/>
</dbReference>
<dbReference type="SUPFAM" id="SSF51206">
    <property type="entry name" value="cAMP-binding domain-like"/>
    <property type="match status" value="2"/>
</dbReference>
<dbReference type="GO" id="GO:0016324">
    <property type="term" value="C:apical plasma membrane"/>
    <property type="evidence" value="ECO:0007669"/>
    <property type="project" value="TreeGrafter"/>
</dbReference>
<dbReference type="SMART" id="SM00229">
    <property type="entry name" value="RasGEFN"/>
    <property type="match status" value="1"/>
</dbReference>
<evidence type="ECO:0000313" key="11">
    <source>
        <dbReference type="Proteomes" id="UP000036681"/>
    </source>
</evidence>
<organism evidence="11 12">
    <name type="scientific">Ascaris lumbricoides</name>
    <name type="common">Giant roundworm</name>
    <dbReference type="NCBI Taxonomy" id="6252"/>
    <lineage>
        <taxon>Eukaryota</taxon>
        <taxon>Metazoa</taxon>
        <taxon>Ecdysozoa</taxon>
        <taxon>Nematoda</taxon>
        <taxon>Chromadorea</taxon>
        <taxon>Rhabditida</taxon>
        <taxon>Spirurina</taxon>
        <taxon>Ascaridomorpha</taxon>
        <taxon>Ascaridoidea</taxon>
        <taxon>Ascarididae</taxon>
        <taxon>Ascaris</taxon>
    </lineage>
</organism>
<feature type="region of interest" description="Disordered" evidence="4">
    <location>
        <begin position="1390"/>
        <end position="1427"/>
    </location>
</feature>
<dbReference type="PROSITE" id="PS50212">
    <property type="entry name" value="RASGEF_NTER"/>
    <property type="match status" value="1"/>
</dbReference>
<feature type="region of interest" description="Disordered" evidence="4">
    <location>
        <begin position="1452"/>
        <end position="1503"/>
    </location>
</feature>
<dbReference type="CDD" id="cd00155">
    <property type="entry name" value="RasGEF"/>
    <property type="match status" value="1"/>
</dbReference>
<evidence type="ECO:0000259" key="7">
    <source>
        <dbReference type="PROSITE" id="PS50042"/>
    </source>
</evidence>
<dbReference type="PROSITE" id="PS50200">
    <property type="entry name" value="RA"/>
    <property type="match status" value="1"/>
</dbReference>
<keyword evidence="5" id="KW-0732">Signal</keyword>